<evidence type="ECO:0000256" key="7">
    <source>
        <dbReference type="ARBA" id="ARBA00023277"/>
    </source>
</evidence>
<evidence type="ECO:0000256" key="1">
    <source>
        <dbReference type="ARBA" id="ARBA00000439"/>
    </source>
</evidence>
<dbReference type="HOGENOM" id="CLU_014132_1_0_9"/>
<evidence type="ECO:0000256" key="5">
    <source>
        <dbReference type="ARBA" id="ARBA00022676"/>
    </source>
</evidence>
<keyword evidence="5 10" id="KW-0328">Glycosyltransferase</keyword>
<dbReference type="Pfam" id="PF02446">
    <property type="entry name" value="Glyco_hydro_77"/>
    <property type="match status" value="2"/>
</dbReference>
<evidence type="ECO:0000256" key="10">
    <source>
        <dbReference type="RuleBase" id="RU361207"/>
    </source>
</evidence>
<dbReference type="GO" id="GO:0004134">
    <property type="term" value="F:4-alpha-glucanotransferase activity"/>
    <property type="evidence" value="ECO:0007669"/>
    <property type="project" value="UniProtKB-EC"/>
</dbReference>
<dbReference type="SUPFAM" id="SSF51445">
    <property type="entry name" value="(Trans)glycosidases"/>
    <property type="match status" value="1"/>
</dbReference>
<comment type="caution">
    <text evidence="11">The sequence shown here is derived from an EMBL/GenBank/DDBJ whole genome shotgun (WGS) entry which is preliminary data.</text>
</comment>
<dbReference type="PANTHER" id="PTHR32438">
    <property type="entry name" value="4-ALPHA-GLUCANOTRANSFERASE DPE1, CHLOROPLASTIC/AMYLOPLASTIC"/>
    <property type="match status" value="1"/>
</dbReference>
<name>G9WW73_9FIRM</name>
<dbReference type="Proteomes" id="UP000003527">
    <property type="component" value="Unassembled WGS sequence"/>
</dbReference>
<organism evidence="11 12">
    <name type="scientific">Oribacterium asaccharolyticum ACB7</name>
    <dbReference type="NCBI Taxonomy" id="796944"/>
    <lineage>
        <taxon>Bacteria</taxon>
        <taxon>Bacillati</taxon>
        <taxon>Bacillota</taxon>
        <taxon>Clostridia</taxon>
        <taxon>Lachnospirales</taxon>
        <taxon>Lachnospiraceae</taxon>
        <taxon>Oribacterium</taxon>
    </lineage>
</organism>
<dbReference type="InterPro" id="IPR003385">
    <property type="entry name" value="Glyco_hydro_77"/>
</dbReference>
<dbReference type="EC" id="2.4.1.25" evidence="3 10"/>
<dbReference type="InterPro" id="IPR017853">
    <property type="entry name" value="GH"/>
</dbReference>
<evidence type="ECO:0000313" key="12">
    <source>
        <dbReference type="Proteomes" id="UP000003527"/>
    </source>
</evidence>
<reference evidence="11 12" key="1">
    <citation type="submission" date="2011-08" db="EMBL/GenBank/DDBJ databases">
        <title>The Genome Sequence of Oribacterium sp. ACB7.</title>
        <authorList>
            <consortium name="The Broad Institute Genome Sequencing Platform"/>
            <person name="Earl A."/>
            <person name="Ward D."/>
            <person name="Feldgarden M."/>
            <person name="Gevers D."/>
            <person name="Sizova M."/>
            <person name="Hazen A."/>
            <person name="Epstein S."/>
            <person name="Young S.K."/>
            <person name="Zeng Q."/>
            <person name="Gargeya S."/>
            <person name="Fitzgerald M."/>
            <person name="Haas B."/>
            <person name="Abouelleil A."/>
            <person name="Alvarado L."/>
            <person name="Arachchi H.M."/>
            <person name="Berlin A."/>
            <person name="Brown A."/>
            <person name="Chapman S.B."/>
            <person name="Chen Z."/>
            <person name="Dunbar C."/>
            <person name="Freedman E."/>
            <person name="Gearin G."/>
            <person name="Gellesch M."/>
            <person name="Goldberg J."/>
            <person name="Griggs A."/>
            <person name="Gujja S."/>
            <person name="Heiman D."/>
            <person name="Howarth C."/>
            <person name="Larson L."/>
            <person name="Lui A."/>
            <person name="MacDonald P.J.P."/>
            <person name="Montmayeur A."/>
            <person name="Murphy C."/>
            <person name="Neiman D."/>
            <person name="Pearson M."/>
            <person name="Priest M."/>
            <person name="Roberts A."/>
            <person name="Saif S."/>
            <person name="Shea T."/>
            <person name="Shenoy N."/>
            <person name="Sisk P."/>
            <person name="Stolte C."/>
            <person name="Sykes S."/>
            <person name="Wortman J."/>
            <person name="Nusbaum C."/>
            <person name="Birren B."/>
        </authorList>
    </citation>
    <scope>NUCLEOTIDE SEQUENCE [LARGE SCALE GENOMIC DNA]</scope>
    <source>
        <strain evidence="11 12">ACB7</strain>
    </source>
</reference>
<keyword evidence="7 10" id="KW-0119">Carbohydrate metabolism</keyword>
<evidence type="ECO:0000256" key="3">
    <source>
        <dbReference type="ARBA" id="ARBA00012560"/>
    </source>
</evidence>
<dbReference type="GO" id="GO:0005975">
    <property type="term" value="P:carbohydrate metabolic process"/>
    <property type="evidence" value="ECO:0007669"/>
    <property type="project" value="InterPro"/>
</dbReference>
<dbReference type="RefSeq" id="WP_009536956.1">
    <property type="nucleotide sequence ID" value="NZ_JH414505.1"/>
</dbReference>
<accession>G9WW73</accession>
<dbReference type="PANTHER" id="PTHR32438:SF5">
    <property type="entry name" value="4-ALPHA-GLUCANOTRANSFERASE DPE1, CHLOROPLASTIC_AMYLOPLASTIC"/>
    <property type="match status" value="1"/>
</dbReference>
<evidence type="ECO:0000256" key="6">
    <source>
        <dbReference type="ARBA" id="ARBA00022679"/>
    </source>
</evidence>
<comment type="catalytic activity">
    <reaction evidence="1 10">
        <text>Transfers a segment of a (1-&gt;4)-alpha-D-glucan to a new position in an acceptor, which may be glucose or a (1-&gt;4)-alpha-D-glucan.</text>
        <dbReference type="EC" id="2.4.1.25"/>
    </reaction>
</comment>
<evidence type="ECO:0000256" key="9">
    <source>
        <dbReference type="ARBA" id="ARBA00031501"/>
    </source>
</evidence>
<dbReference type="PATRIC" id="fig|796944.3.peg.1897"/>
<dbReference type="Gene3D" id="3.20.20.80">
    <property type="entry name" value="Glycosidases"/>
    <property type="match status" value="2"/>
</dbReference>
<evidence type="ECO:0000313" key="11">
    <source>
        <dbReference type="EMBL" id="EHL10479.1"/>
    </source>
</evidence>
<protein>
    <recommendedName>
        <fullName evidence="4 10">4-alpha-glucanotransferase</fullName>
        <ecNumber evidence="3 10">2.4.1.25</ecNumber>
    </recommendedName>
    <alternativeName>
        <fullName evidence="8 10">Amylomaltase</fullName>
    </alternativeName>
    <alternativeName>
        <fullName evidence="9 10">Disproportionating enzyme</fullName>
    </alternativeName>
</protein>
<keyword evidence="12" id="KW-1185">Reference proteome</keyword>
<evidence type="ECO:0000256" key="8">
    <source>
        <dbReference type="ARBA" id="ARBA00031423"/>
    </source>
</evidence>
<proteinExistence type="inferred from homology"/>
<evidence type="ECO:0000256" key="4">
    <source>
        <dbReference type="ARBA" id="ARBA00020295"/>
    </source>
</evidence>
<sequence length="500" mass="57419">MSSFLLERRRAGILMPLFSLPGKYGIGSFSKEAREFVRFLKEAGQSYWQILPMGPTGYGDSPYQSFSTFAGNPYFIDLDTLAEEGLLLEDELSDLSFSDSEEHVDYGKLYTLRFPVLEKAVKRFLEKLDLDTASSGSAEHGEAKKYSKENLEKEKEAYSAFLSENAHWLPRYAEFMAKKLPYSADFHKVCQYFFIKQWKSLKDYANSLGIKIIGDIPIYVSLDSSDVLDHPSLFQLKENGEPSAVAGCPPDAFAENGQLWGNPLYAWEKHEEEGYSWWISRIRHCFSLYDIVRIDHFRGFDEYFSIPYGDENAKRGHWEKGPGMKLFRAVKEALGKKEVIAEDLGYVTESVKKLVSDSGFPGMKLLEFAFDSRESGDYRPNTWTKNTVCYTGTHDNQVLKDWFLEILPEDREMAADYSGRTVEELLKMDYVDFFIKMTLDSVSNTAIIPMQDYLHKGKEARINTPSKLGNNWSYRFAKEDFSKSVAEKIRKMTEESGRLE</sequence>
<keyword evidence="6 10" id="KW-0808">Transferase</keyword>
<dbReference type="NCBIfam" id="TIGR00217">
    <property type="entry name" value="malQ"/>
    <property type="match status" value="1"/>
</dbReference>
<dbReference type="EMBL" id="AFZD01000019">
    <property type="protein sequence ID" value="EHL10479.1"/>
    <property type="molecule type" value="Genomic_DNA"/>
</dbReference>
<evidence type="ECO:0000256" key="2">
    <source>
        <dbReference type="ARBA" id="ARBA00005684"/>
    </source>
</evidence>
<comment type="similarity">
    <text evidence="2 10">Belongs to the disproportionating enzyme family.</text>
</comment>
<gene>
    <name evidence="11" type="ORF">HMPREF9624_01157</name>
</gene>
<dbReference type="AlphaFoldDB" id="G9WW73"/>